<feature type="compositionally biased region" description="Acidic residues" evidence="2">
    <location>
        <begin position="551"/>
        <end position="566"/>
    </location>
</feature>
<evidence type="ECO:0000256" key="2">
    <source>
        <dbReference type="SAM" id="MobiDB-lite"/>
    </source>
</evidence>
<reference evidence="3 4" key="1">
    <citation type="journal article" date="2018" name="Proc. Natl. Acad. Sci. U.S.A.">
        <title>Draft genome sequence of Camellia sinensis var. sinensis provides insights into the evolution of the tea genome and tea quality.</title>
        <authorList>
            <person name="Wei C."/>
            <person name="Yang H."/>
            <person name="Wang S."/>
            <person name="Zhao J."/>
            <person name="Liu C."/>
            <person name="Gao L."/>
            <person name="Xia E."/>
            <person name="Lu Y."/>
            <person name="Tai Y."/>
            <person name="She G."/>
            <person name="Sun J."/>
            <person name="Cao H."/>
            <person name="Tong W."/>
            <person name="Gao Q."/>
            <person name="Li Y."/>
            <person name="Deng W."/>
            <person name="Jiang X."/>
            <person name="Wang W."/>
            <person name="Chen Q."/>
            <person name="Zhang S."/>
            <person name="Li H."/>
            <person name="Wu J."/>
            <person name="Wang P."/>
            <person name="Li P."/>
            <person name="Shi C."/>
            <person name="Zheng F."/>
            <person name="Jian J."/>
            <person name="Huang B."/>
            <person name="Shan D."/>
            <person name="Shi M."/>
            <person name="Fang C."/>
            <person name="Yue Y."/>
            <person name="Li F."/>
            <person name="Li D."/>
            <person name="Wei S."/>
            <person name="Han B."/>
            <person name="Jiang C."/>
            <person name="Yin Y."/>
            <person name="Xia T."/>
            <person name="Zhang Z."/>
            <person name="Bennetzen J.L."/>
            <person name="Zhao S."/>
            <person name="Wan X."/>
        </authorList>
    </citation>
    <scope>NUCLEOTIDE SEQUENCE [LARGE SCALE GENOMIC DNA]</scope>
    <source>
        <strain evidence="4">cv. Shuchazao</strain>
        <tissue evidence="3">Leaf</tissue>
    </source>
</reference>
<keyword evidence="1" id="KW-0175">Coiled coil</keyword>
<dbReference type="Proteomes" id="UP000306102">
    <property type="component" value="Unassembled WGS sequence"/>
</dbReference>
<name>A0A4S4DBW1_CAMSN</name>
<feature type="coiled-coil region" evidence="1">
    <location>
        <begin position="348"/>
        <end position="417"/>
    </location>
</feature>
<comment type="caution">
    <text evidence="3">The sequence shown here is derived from an EMBL/GenBank/DDBJ whole genome shotgun (WGS) entry which is preliminary data.</text>
</comment>
<accession>A0A4S4DBW1</accession>
<gene>
    <name evidence="3" type="ORF">TEA_003403</name>
</gene>
<evidence type="ECO:0000313" key="3">
    <source>
        <dbReference type="EMBL" id="THG00071.1"/>
    </source>
</evidence>
<feature type="compositionally biased region" description="Low complexity" evidence="2">
    <location>
        <begin position="282"/>
        <end position="291"/>
    </location>
</feature>
<sequence length="590" mass="68758">MSSSTTTTTRRHKWQPTPPPPPSPKILNLPRRIRRKQPRKAAAKPQVSGEFRGNYRGRLDALFDQERTFSRTVPIVLLNSSSGGDDDDERRERVEERGNGGGSVEEKWRFQAEILRAECNFLRMEREFALKKLERNRLHMERTLRSAVQTLGRKKIYQGKNAKAVLEEEIEDLEDKLGELQKSSRTKDFRVQHSNNFDEKASLLQRRLENLGQLWDEKCVKEMREMAEASFSINVKHQITDQSFTAARKSNNKFTDDLRRKMEGLSKVMLDRMEEYGSMLSTTANSSASTSKRIEFPDSSSFSTRHPYQDLSLHDENKCSGRCKAIVQRIVEQVRAETEQWSQMQGMLGQVREEMEELQASRDFWEDRALDSDYEIQSLHSEVQEWRQKALTLEAKANELQTETSVLRGELEKLRVEKSKEVTKTKDLAPISLGAQIAKEKCVLICRLKENHRVNDKGSKQQEIFSDGRRKAQTCSNGLLVPKRSPFQDIGNSSPQLRQNSKAIFPLHSPDPSDTNLKREMGRMKIKREKKKWVDCDPLLEGKRVIKLEMEKEEMEKEDDEKEEEWQERKGKEECQRKKKKKKKKEKRKI</sequence>
<organism evidence="3 4">
    <name type="scientific">Camellia sinensis var. sinensis</name>
    <name type="common">China tea</name>
    <dbReference type="NCBI Taxonomy" id="542762"/>
    <lineage>
        <taxon>Eukaryota</taxon>
        <taxon>Viridiplantae</taxon>
        <taxon>Streptophyta</taxon>
        <taxon>Embryophyta</taxon>
        <taxon>Tracheophyta</taxon>
        <taxon>Spermatophyta</taxon>
        <taxon>Magnoliopsida</taxon>
        <taxon>eudicotyledons</taxon>
        <taxon>Gunneridae</taxon>
        <taxon>Pentapetalae</taxon>
        <taxon>asterids</taxon>
        <taxon>Ericales</taxon>
        <taxon>Theaceae</taxon>
        <taxon>Camellia</taxon>
    </lineage>
</organism>
<feature type="compositionally biased region" description="Basic residues" evidence="2">
    <location>
        <begin position="31"/>
        <end position="42"/>
    </location>
</feature>
<dbReference type="EMBL" id="SDRB02011802">
    <property type="protein sequence ID" value="THG00071.1"/>
    <property type="molecule type" value="Genomic_DNA"/>
</dbReference>
<feature type="compositionally biased region" description="Basic and acidic residues" evidence="2">
    <location>
        <begin position="567"/>
        <end position="576"/>
    </location>
</feature>
<dbReference type="PANTHER" id="PTHR35468">
    <property type="entry name" value="MYOSIN-LIKE PROTEIN"/>
    <property type="match status" value="1"/>
</dbReference>
<feature type="compositionally biased region" description="Basic residues" evidence="2">
    <location>
        <begin position="577"/>
        <end position="590"/>
    </location>
</feature>
<keyword evidence="4" id="KW-1185">Reference proteome</keyword>
<evidence type="ECO:0000313" key="4">
    <source>
        <dbReference type="Proteomes" id="UP000306102"/>
    </source>
</evidence>
<feature type="region of interest" description="Disordered" evidence="2">
    <location>
        <begin position="1"/>
        <end position="51"/>
    </location>
</feature>
<dbReference type="PANTHER" id="PTHR35468:SF1">
    <property type="entry name" value="MYOSIN-LIKE PROTEIN"/>
    <property type="match status" value="1"/>
</dbReference>
<feature type="region of interest" description="Disordered" evidence="2">
    <location>
        <begin position="548"/>
        <end position="590"/>
    </location>
</feature>
<proteinExistence type="predicted"/>
<feature type="region of interest" description="Disordered" evidence="2">
    <location>
        <begin position="282"/>
        <end position="303"/>
    </location>
</feature>
<feature type="coiled-coil region" evidence="1">
    <location>
        <begin position="130"/>
        <end position="183"/>
    </location>
</feature>
<protein>
    <submittedName>
        <fullName evidence="3">Uncharacterized protein</fullName>
    </submittedName>
</protein>
<feature type="region of interest" description="Disordered" evidence="2">
    <location>
        <begin position="77"/>
        <end position="102"/>
    </location>
</feature>
<dbReference type="AlphaFoldDB" id="A0A4S4DBW1"/>
<dbReference type="STRING" id="542762.A0A4S4DBW1"/>
<feature type="compositionally biased region" description="Basic and acidic residues" evidence="2">
    <location>
        <begin position="90"/>
        <end position="102"/>
    </location>
</feature>
<evidence type="ECO:0000256" key="1">
    <source>
        <dbReference type="SAM" id="Coils"/>
    </source>
</evidence>